<organism evidence="2 3">
    <name type="scientific">Bosea robiniae</name>
    <dbReference type="NCBI Taxonomy" id="1036780"/>
    <lineage>
        <taxon>Bacteria</taxon>
        <taxon>Pseudomonadati</taxon>
        <taxon>Pseudomonadota</taxon>
        <taxon>Alphaproteobacteria</taxon>
        <taxon>Hyphomicrobiales</taxon>
        <taxon>Boseaceae</taxon>
        <taxon>Bosea</taxon>
    </lineage>
</organism>
<evidence type="ECO:0000313" key="2">
    <source>
        <dbReference type="EMBL" id="SDF25844.1"/>
    </source>
</evidence>
<proteinExistence type="predicted"/>
<reference evidence="2 3" key="1">
    <citation type="submission" date="2016-10" db="EMBL/GenBank/DDBJ databases">
        <authorList>
            <person name="Varghese N."/>
            <person name="Submissions S."/>
        </authorList>
    </citation>
    <scope>NUCLEOTIDE SEQUENCE [LARGE SCALE GENOMIC DNA]</scope>
    <source>
        <strain evidence="2 3">DSM 26672</strain>
    </source>
</reference>
<dbReference type="EMBL" id="FNBZ01000001">
    <property type="protein sequence ID" value="SDF25844.1"/>
    <property type="molecule type" value="Genomic_DNA"/>
</dbReference>
<keyword evidence="1" id="KW-1133">Transmembrane helix</keyword>
<accession>A0ABY0NBY4</accession>
<dbReference type="RefSeq" id="WP_091855454.1">
    <property type="nucleotide sequence ID" value="NZ_FNBZ01000001.1"/>
</dbReference>
<keyword evidence="3" id="KW-1185">Reference proteome</keyword>
<keyword evidence="1" id="KW-0472">Membrane</keyword>
<gene>
    <name evidence="2" type="ORF">SAMN05421844_101185</name>
</gene>
<evidence type="ECO:0000313" key="3">
    <source>
        <dbReference type="Proteomes" id="UP000199468"/>
    </source>
</evidence>
<name>A0ABY0NBY4_9HYPH</name>
<feature type="transmembrane region" description="Helical" evidence="1">
    <location>
        <begin position="7"/>
        <end position="31"/>
    </location>
</feature>
<protein>
    <submittedName>
        <fullName evidence="2">Uncharacterized protein</fullName>
    </submittedName>
</protein>
<comment type="caution">
    <text evidence="2">The sequence shown here is derived from an EMBL/GenBank/DDBJ whole genome shotgun (WGS) entry which is preliminary data.</text>
</comment>
<dbReference type="Proteomes" id="UP000199468">
    <property type="component" value="Unassembled WGS sequence"/>
</dbReference>
<evidence type="ECO:0000256" key="1">
    <source>
        <dbReference type="SAM" id="Phobius"/>
    </source>
</evidence>
<feature type="transmembrane region" description="Helical" evidence="1">
    <location>
        <begin position="43"/>
        <end position="64"/>
    </location>
</feature>
<keyword evidence="1" id="KW-0812">Transmembrane</keyword>
<sequence length="68" mass="7084">MIVSRAMAYACLMVFAGMLVLIAGLMILLTIVQMARGETIPDLGARAIGAVIAAGLAPLCRALARRLV</sequence>